<evidence type="ECO:0000313" key="1">
    <source>
        <dbReference type="EMBL" id="KAJ1912437.1"/>
    </source>
</evidence>
<protein>
    <submittedName>
        <fullName evidence="1">Uncharacterized protein</fullName>
    </submittedName>
</protein>
<gene>
    <name evidence="1" type="ORF">H4219_005606</name>
</gene>
<keyword evidence="2" id="KW-1185">Reference proteome</keyword>
<proteinExistence type="predicted"/>
<dbReference type="AlphaFoldDB" id="A0A9W8DNZ5"/>
<evidence type="ECO:0000313" key="2">
    <source>
        <dbReference type="Proteomes" id="UP001150538"/>
    </source>
</evidence>
<dbReference type="EMBL" id="JANBPU010000345">
    <property type="protein sequence ID" value="KAJ1912437.1"/>
    <property type="molecule type" value="Genomic_DNA"/>
</dbReference>
<organism evidence="1 2">
    <name type="scientific">Mycoemilia scoparia</name>
    <dbReference type="NCBI Taxonomy" id="417184"/>
    <lineage>
        <taxon>Eukaryota</taxon>
        <taxon>Fungi</taxon>
        <taxon>Fungi incertae sedis</taxon>
        <taxon>Zoopagomycota</taxon>
        <taxon>Kickxellomycotina</taxon>
        <taxon>Kickxellomycetes</taxon>
        <taxon>Kickxellales</taxon>
        <taxon>Kickxellaceae</taxon>
        <taxon>Mycoemilia</taxon>
    </lineage>
</organism>
<sequence length="168" mass="18928">MSQPQHQIDPSQIGQDFNGQVNVAGVEIKLVACFPNTEQGRVEKESLESFREIAGSDYKTKIETELSENINESKTLVTASITTIRGRCSKLQFYVDNYQQINDLIATLTGLTTLNQQSVQKEDELIKKFFEIIEHYLKKPQRSKSMKAVCLDLLKIGQKDVSSLSKGN</sequence>
<name>A0A9W8DNZ5_9FUNG</name>
<reference evidence="1" key="1">
    <citation type="submission" date="2022-07" db="EMBL/GenBank/DDBJ databases">
        <title>Phylogenomic reconstructions and comparative analyses of Kickxellomycotina fungi.</title>
        <authorList>
            <person name="Reynolds N.K."/>
            <person name="Stajich J.E."/>
            <person name="Barry K."/>
            <person name="Grigoriev I.V."/>
            <person name="Crous P."/>
            <person name="Smith M.E."/>
        </authorList>
    </citation>
    <scope>NUCLEOTIDE SEQUENCE</scope>
    <source>
        <strain evidence="1">NBRC 100468</strain>
    </source>
</reference>
<accession>A0A9W8DNZ5</accession>
<dbReference type="Proteomes" id="UP001150538">
    <property type="component" value="Unassembled WGS sequence"/>
</dbReference>
<comment type="caution">
    <text evidence="1">The sequence shown here is derived from an EMBL/GenBank/DDBJ whole genome shotgun (WGS) entry which is preliminary data.</text>
</comment>